<organism evidence="2 3">
    <name type="scientific">Grifola frondosa</name>
    <name type="common">Maitake</name>
    <name type="synonym">Polyporus frondosus</name>
    <dbReference type="NCBI Taxonomy" id="5627"/>
    <lineage>
        <taxon>Eukaryota</taxon>
        <taxon>Fungi</taxon>
        <taxon>Dikarya</taxon>
        <taxon>Basidiomycota</taxon>
        <taxon>Agaricomycotina</taxon>
        <taxon>Agaricomycetes</taxon>
        <taxon>Polyporales</taxon>
        <taxon>Grifolaceae</taxon>
        <taxon>Grifola</taxon>
    </lineage>
</organism>
<evidence type="ECO:0000313" key="2">
    <source>
        <dbReference type="EMBL" id="OBZ78146.1"/>
    </source>
</evidence>
<protein>
    <submittedName>
        <fullName evidence="2">Uncharacterized protein</fullName>
    </submittedName>
</protein>
<dbReference type="Proteomes" id="UP000092993">
    <property type="component" value="Unassembled WGS sequence"/>
</dbReference>
<comment type="caution">
    <text evidence="2">The sequence shown here is derived from an EMBL/GenBank/DDBJ whole genome shotgun (WGS) entry which is preliminary data.</text>
</comment>
<reference evidence="2 3" key="1">
    <citation type="submission" date="2016-03" db="EMBL/GenBank/DDBJ databases">
        <title>Whole genome sequencing of Grifola frondosa 9006-11.</title>
        <authorList>
            <person name="Min B."/>
            <person name="Park H."/>
            <person name="Kim J.-G."/>
            <person name="Cho H."/>
            <person name="Oh Y.-L."/>
            <person name="Kong W.-S."/>
            <person name="Choi I.-G."/>
        </authorList>
    </citation>
    <scope>NUCLEOTIDE SEQUENCE [LARGE SCALE GENOMIC DNA]</scope>
    <source>
        <strain evidence="2 3">9006-11</strain>
    </source>
</reference>
<keyword evidence="3" id="KW-1185">Reference proteome</keyword>
<proteinExistence type="predicted"/>
<sequence>MSQDERVAEPMSHTIDGDSSSTSNNQAPHTPPRGRASSRYPVSLAKGDPGRVPLHRRGTSKTYERLEDLLREAGYKETRVFTPEMERAEAQAEERRKQRAIWRAREASLREGVGAVVDFFAGWIPGTSRAEDAPAVDTSIEEPNSGVSPANPLSGPFRHLLFHAKAVCIIRRSPGNLNSLPLPHPPPSFLDA</sequence>
<dbReference type="AlphaFoldDB" id="A0A1C7MNZ7"/>
<evidence type="ECO:0000313" key="3">
    <source>
        <dbReference type="Proteomes" id="UP000092993"/>
    </source>
</evidence>
<dbReference type="EMBL" id="LUGG01000002">
    <property type="protein sequence ID" value="OBZ78146.1"/>
    <property type="molecule type" value="Genomic_DNA"/>
</dbReference>
<name>A0A1C7MNZ7_GRIFR</name>
<evidence type="ECO:0000256" key="1">
    <source>
        <dbReference type="SAM" id="MobiDB-lite"/>
    </source>
</evidence>
<feature type="region of interest" description="Disordered" evidence="1">
    <location>
        <begin position="1"/>
        <end position="60"/>
    </location>
</feature>
<dbReference type="OrthoDB" id="2536714at2759"/>
<feature type="compositionally biased region" description="Polar residues" evidence="1">
    <location>
        <begin position="17"/>
        <end position="28"/>
    </location>
</feature>
<gene>
    <name evidence="2" type="ORF">A0H81_02364</name>
</gene>
<accession>A0A1C7MNZ7</accession>